<dbReference type="InterPro" id="IPR036942">
    <property type="entry name" value="Beta-barrel_TonB_sf"/>
</dbReference>
<dbReference type="AlphaFoldDB" id="A0A4V1YIF7"/>
<keyword evidence="3 8" id="KW-1134">Transmembrane beta strand</keyword>
<dbReference type="Pfam" id="PF07715">
    <property type="entry name" value="Plug"/>
    <property type="match status" value="1"/>
</dbReference>
<dbReference type="InterPro" id="IPR008969">
    <property type="entry name" value="CarboxyPept-like_regulatory"/>
</dbReference>
<evidence type="ECO:0000256" key="9">
    <source>
        <dbReference type="RuleBase" id="RU003357"/>
    </source>
</evidence>
<keyword evidence="13" id="KW-0675">Receptor</keyword>
<reference evidence="13 14" key="1">
    <citation type="journal article" date="2019" name="Nat. Med.">
        <title>A library of human gut bacterial isolates paired with longitudinal multiomics data enables mechanistic microbiome research.</title>
        <authorList>
            <person name="Poyet M."/>
            <person name="Groussin M."/>
            <person name="Gibbons S.M."/>
            <person name="Avila-Pacheco J."/>
            <person name="Jiang X."/>
            <person name="Kearney S.M."/>
            <person name="Perrotta A.R."/>
            <person name="Berdy B."/>
            <person name="Zhao S."/>
            <person name="Lieberman T.D."/>
            <person name="Swanson P.K."/>
            <person name="Smith M."/>
            <person name="Roesemann S."/>
            <person name="Alexander J.E."/>
            <person name="Rich S.A."/>
            <person name="Livny J."/>
            <person name="Vlamakis H."/>
            <person name="Clish C."/>
            <person name="Bullock K."/>
            <person name="Deik A."/>
            <person name="Scott J."/>
            <person name="Pierce K.A."/>
            <person name="Xavier R.J."/>
            <person name="Alm E.J."/>
        </authorList>
    </citation>
    <scope>NUCLEOTIDE SEQUENCE [LARGE SCALE GENOMIC DNA]</scope>
    <source>
        <strain evidence="13 14">BIOML-A6</strain>
    </source>
</reference>
<evidence type="ECO:0000313" key="14">
    <source>
        <dbReference type="Proteomes" id="UP000431575"/>
    </source>
</evidence>
<comment type="caution">
    <text evidence="13">The sequence shown here is derived from an EMBL/GenBank/DDBJ whole genome shotgun (WGS) entry which is preliminary data.</text>
</comment>
<keyword evidence="7 8" id="KW-0998">Cell outer membrane</keyword>
<dbReference type="FunFam" id="2.170.130.10:FF:000024">
    <property type="entry name" value="Outer membrane protein"/>
    <property type="match status" value="1"/>
</dbReference>
<name>A0A4V1YIF7_BACUN</name>
<feature type="domain" description="TonB-dependent receptor plug" evidence="12">
    <location>
        <begin position="136"/>
        <end position="242"/>
    </location>
</feature>
<evidence type="ECO:0000256" key="10">
    <source>
        <dbReference type="SAM" id="SignalP"/>
    </source>
</evidence>
<keyword evidence="6 8" id="KW-0472">Membrane</keyword>
<evidence type="ECO:0000256" key="4">
    <source>
        <dbReference type="ARBA" id="ARBA00022692"/>
    </source>
</evidence>
<evidence type="ECO:0000256" key="7">
    <source>
        <dbReference type="ARBA" id="ARBA00023237"/>
    </source>
</evidence>
<dbReference type="GO" id="GO:0009279">
    <property type="term" value="C:cell outer membrane"/>
    <property type="evidence" value="ECO:0007669"/>
    <property type="project" value="UniProtKB-SubCell"/>
</dbReference>
<evidence type="ECO:0000256" key="5">
    <source>
        <dbReference type="ARBA" id="ARBA00023077"/>
    </source>
</evidence>
<dbReference type="NCBIfam" id="TIGR04057">
    <property type="entry name" value="SusC_RagA_signa"/>
    <property type="match status" value="1"/>
</dbReference>
<dbReference type="InterPro" id="IPR023996">
    <property type="entry name" value="TonB-dep_OMP_SusC/RagA"/>
</dbReference>
<dbReference type="NCBIfam" id="TIGR04056">
    <property type="entry name" value="OMP_RagA_SusC"/>
    <property type="match status" value="1"/>
</dbReference>
<evidence type="ECO:0000313" key="13">
    <source>
        <dbReference type="EMBL" id="KAB4243906.1"/>
    </source>
</evidence>
<dbReference type="SUPFAM" id="SSF49464">
    <property type="entry name" value="Carboxypeptidase regulatory domain-like"/>
    <property type="match status" value="1"/>
</dbReference>
<dbReference type="Pfam" id="PF00593">
    <property type="entry name" value="TonB_dep_Rec_b-barrel"/>
    <property type="match status" value="1"/>
</dbReference>
<comment type="similarity">
    <text evidence="8 9">Belongs to the TonB-dependent receptor family.</text>
</comment>
<dbReference type="InterPro" id="IPR012910">
    <property type="entry name" value="Plug_dom"/>
</dbReference>
<evidence type="ECO:0000259" key="11">
    <source>
        <dbReference type="Pfam" id="PF00593"/>
    </source>
</evidence>
<dbReference type="InterPro" id="IPR023997">
    <property type="entry name" value="TonB-dep_OMP_SusC/RagA_CS"/>
</dbReference>
<protein>
    <submittedName>
        <fullName evidence="13">TonB-dependent receptor</fullName>
    </submittedName>
</protein>
<dbReference type="FunFam" id="2.60.40.1120:FF:000003">
    <property type="entry name" value="Outer membrane protein Omp121"/>
    <property type="match status" value="1"/>
</dbReference>
<evidence type="ECO:0000256" key="1">
    <source>
        <dbReference type="ARBA" id="ARBA00004571"/>
    </source>
</evidence>
<dbReference type="Gene3D" id="2.60.40.1120">
    <property type="entry name" value="Carboxypeptidase-like, regulatory domain"/>
    <property type="match status" value="1"/>
</dbReference>
<comment type="subcellular location">
    <subcellularLocation>
        <location evidence="1 8">Cell outer membrane</location>
        <topology evidence="1 8">Multi-pass membrane protein</topology>
    </subcellularLocation>
</comment>
<dbReference type="Gene3D" id="2.40.170.20">
    <property type="entry name" value="TonB-dependent receptor, beta-barrel domain"/>
    <property type="match status" value="1"/>
</dbReference>
<feature type="signal peptide" evidence="10">
    <location>
        <begin position="1"/>
        <end position="32"/>
    </location>
</feature>
<evidence type="ECO:0000256" key="2">
    <source>
        <dbReference type="ARBA" id="ARBA00022448"/>
    </source>
</evidence>
<feature type="domain" description="TonB-dependent receptor-like beta-barrel" evidence="11">
    <location>
        <begin position="428"/>
        <end position="830"/>
    </location>
</feature>
<sequence length="1107" mass="123206">MKSDSFRNNRKALAALLLCTGCIAGHPLAVMAESNDAAMEVVQQQINVSGVVKDAMGPVIGASVVEKGNPANGTITDMDGNFSLTVKPGATLVISYIGYKTQEVQAVAGKVVNVMLEDDTEMLDEVVVVGFGTQKKVNLTGSVGIATAKELESRPVSSATQALQGLVPGLKITTNSGALDQNMNISVRGTGTIGSSSGSPLILIDGMEGDINTVNPQDIENISVLKDAAASSIYGSRAPFGVILVTTKKGKAGKATVNYNNSFRVASPIGLPESMDSYTFAVYMNSALRNSNKDARFSTETMQKMLDYQSGKLTGGMDPSPSNPEAWNDVWAYAYGNNDIYDELYEGSVFSQEHNVSISGGSEKMTYYGSFNYLDQGGLLRIGEDGMKRYNATGKFTSELTNWLKFNFTARFTRNDVWRPRKFNDNFYRMFGRQNWPNIPMYDPNGNIFGYNAVELEQGGQRDVQTDRHYYQAALIFEPVKNWITNVEFNYSIMNQKIKETTLPSYQLGPTGTRLYREQDSGLYQEDKKENYLNLNVYSEYAHSFNTVHNFKIMGGFQVEEMEQSNLNVFKNGLIMEDMPEFDLTNGQLSSGLSKDATVKGYSNRWATAGFFGRLNYDYRGRYLAEANIRYDGTSRFRRGNRWQWSPSFSLGWNIAQEEFWKPIQDVANLLKLRFSYGQLGNQNTNTWYPTYRTMSLGILNGGWLQGGTKPNTAKVGDLISTVLTWEKVRTWDIGLDYGFFNNRLTGSFDYFVRYTKDMVGDAPELPLTLGVNPPQTNNCDLKTKGWEVSMAWRDRLKNGLNYGIAISLSDQQTYIDSYPSNKTNSLTTYDSSRGVNKSAYLAGRKLNEIWGFETIGIAKTQQEMDAHLASLPNGGQSAIGSQWSAGDIMYKDLNGDGKISTGANTLGDHGDLKLLGDANPHYFFGIDLTADWKGFDFRCFLQGVLKHDFWPGGDATTKNDEAGGYFWGVKGNQNEWHIRGFEQHNDYFREEPVGLEGHQLSANTDSYFPRPLLTDADGAKNQRIQSRYMQNAAYMRLKNLQLGYTLPDMWTRKAGISKCRLFVSGENLLTFTSLFDVFDPETCTGGIGGNVYPLSSTWSFGLSLTF</sequence>
<evidence type="ECO:0000256" key="8">
    <source>
        <dbReference type="PROSITE-ProRule" id="PRU01360"/>
    </source>
</evidence>
<dbReference type="EMBL" id="WCTM01000004">
    <property type="protein sequence ID" value="KAB4243906.1"/>
    <property type="molecule type" value="Genomic_DNA"/>
</dbReference>
<dbReference type="PROSITE" id="PS52016">
    <property type="entry name" value="TONB_DEPENDENT_REC_3"/>
    <property type="match status" value="1"/>
</dbReference>
<dbReference type="InterPro" id="IPR000531">
    <property type="entry name" value="Beta-barrel_TonB"/>
</dbReference>
<keyword evidence="10" id="KW-0732">Signal</keyword>
<dbReference type="Pfam" id="PF13715">
    <property type="entry name" value="CarbopepD_reg_2"/>
    <property type="match status" value="1"/>
</dbReference>
<keyword evidence="5 9" id="KW-0798">TonB box</keyword>
<keyword evidence="2 8" id="KW-0813">Transport</keyword>
<organism evidence="13 14">
    <name type="scientific">Bacteroides uniformis</name>
    <dbReference type="NCBI Taxonomy" id="820"/>
    <lineage>
        <taxon>Bacteria</taxon>
        <taxon>Pseudomonadati</taxon>
        <taxon>Bacteroidota</taxon>
        <taxon>Bacteroidia</taxon>
        <taxon>Bacteroidales</taxon>
        <taxon>Bacteroidaceae</taxon>
        <taxon>Bacteroides</taxon>
    </lineage>
</organism>
<proteinExistence type="inferred from homology"/>
<dbReference type="InterPro" id="IPR039426">
    <property type="entry name" value="TonB-dep_rcpt-like"/>
</dbReference>
<dbReference type="RefSeq" id="WP_130080580.1">
    <property type="nucleotide sequence ID" value="NZ_CAKOCG010000003.1"/>
</dbReference>
<dbReference type="SUPFAM" id="SSF56935">
    <property type="entry name" value="Porins"/>
    <property type="match status" value="1"/>
</dbReference>
<dbReference type="Gene3D" id="2.170.130.10">
    <property type="entry name" value="TonB-dependent receptor, plug domain"/>
    <property type="match status" value="1"/>
</dbReference>
<keyword evidence="4 8" id="KW-0812">Transmembrane</keyword>
<accession>A0A4V1YIF7</accession>
<feature type="chain" id="PRO_5030104679" evidence="10">
    <location>
        <begin position="33"/>
        <end position="1107"/>
    </location>
</feature>
<dbReference type="InterPro" id="IPR037066">
    <property type="entry name" value="Plug_dom_sf"/>
</dbReference>
<gene>
    <name evidence="13" type="ORF">GAP41_08320</name>
</gene>
<evidence type="ECO:0000256" key="6">
    <source>
        <dbReference type="ARBA" id="ARBA00023136"/>
    </source>
</evidence>
<dbReference type="Proteomes" id="UP000431575">
    <property type="component" value="Unassembled WGS sequence"/>
</dbReference>
<evidence type="ECO:0000256" key="3">
    <source>
        <dbReference type="ARBA" id="ARBA00022452"/>
    </source>
</evidence>
<evidence type="ECO:0000259" key="12">
    <source>
        <dbReference type="Pfam" id="PF07715"/>
    </source>
</evidence>